<dbReference type="GO" id="GO:0046982">
    <property type="term" value="F:protein heterodimerization activity"/>
    <property type="evidence" value="ECO:0007669"/>
    <property type="project" value="InterPro"/>
</dbReference>
<gene>
    <name evidence="2" type="ORF">GSTENG00006370001</name>
</gene>
<dbReference type="Gene3D" id="1.10.20.10">
    <property type="entry name" value="Histone, subunit A"/>
    <property type="match status" value="1"/>
</dbReference>
<reference evidence="2" key="2">
    <citation type="submission" date="2004-02" db="EMBL/GenBank/DDBJ databases">
        <authorList>
            <consortium name="Genoscope"/>
            <consortium name="Whitehead Institute Centre for Genome Research"/>
        </authorList>
    </citation>
    <scope>NUCLEOTIDE SEQUENCE</scope>
</reference>
<feature type="non-terminal residue" evidence="2">
    <location>
        <position position="103"/>
    </location>
</feature>
<dbReference type="PANTHER" id="PTHR48068:SF4">
    <property type="entry name" value="TATA-BOX BINDING PROTEIN ASSOCIATED FACTOR 9"/>
    <property type="match status" value="1"/>
</dbReference>
<dbReference type="AlphaFoldDB" id="Q4T6D2"/>
<dbReference type="InterPro" id="IPR009072">
    <property type="entry name" value="Histone-fold"/>
</dbReference>
<proteinExistence type="predicted"/>
<feature type="non-terminal residue" evidence="2">
    <location>
        <position position="1"/>
    </location>
</feature>
<dbReference type="GO" id="GO:0051123">
    <property type="term" value="P:RNA polymerase II preinitiation complex assembly"/>
    <property type="evidence" value="ECO:0007669"/>
    <property type="project" value="TreeGrafter"/>
</dbReference>
<evidence type="ECO:0000313" key="2">
    <source>
        <dbReference type="EMBL" id="CAF91550.1"/>
    </source>
</evidence>
<accession>Q4T6D2</accession>
<reference evidence="2" key="1">
    <citation type="journal article" date="2004" name="Nature">
        <title>Genome duplication in the teleost fish Tetraodon nigroviridis reveals the early vertebrate proto-karyotype.</title>
        <authorList>
            <person name="Jaillon O."/>
            <person name="Aury J.-M."/>
            <person name="Brunet F."/>
            <person name="Petit J.-L."/>
            <person name="Stange-Thomann N."/>
            <person name="Mauceli E."/>
            <person name="Bouneau L."/>
            <person name="Fischer C."/>
            <person name="Ozouf-Costaz C."/>
            <person name="Bernot A."/>
            <person name="Nicaud S."/>
            <person name="Jaffe D."/>
            <person name="Fisher S."/>
            <person name="Lutfalla G."/>
            <person name="Dossat C."/>
            <person name="Segurens B."/>
            <person name="Dasilva C."/>
            <person name="Salanoubat M."/>
            <person name="Levy M."/>
            <person name="Boudet N."/>
            <person name="Castellano S."/>
            <person name="Anthouard V."/>
            <person name="Jubin C."/>
            <person name="Castelli V."/>
            <person name="Katinka M."/>
            <person name="Vacherie B."/>
            <person name="Biemont C."/>
            <person name="Skalli Z."/>
            <person name="Cattolico L."/>
            <person name="Poulain J."/>
            <person name="De Berardinis V."/>
            <person name="Cruaud C."/>
            <person name="Duprat S."/>
            <person name="Brottier P."/>
            <person name="Coutanceau J.-P."/>
            <person name="Gouzy J."/>
            <person name="Parra G."/>
            <person name="Lardier G."/>
            <person name="Chapple C."/>
            <person name="McKernan K.J."/>
            <person name="McEwan P."/>
            <person name="Bosak S."/>
            <person name="Kellis M."/>
            <person name="Volff J.-N."/>
            <person name="Guigo R."/>
            <person name="Zody M.C."/>
            <person name="Mesirov J."/>
            <person name="Lindblad-Toh K."/>
            <person name="Birren B."/>
            <person name="Nusbaum C."/>
            <person name="Kahn D."/>
            <person name="Robinson-Rechavi M."/>
            <person name="Laudet V."/>
            <person name="Schachter V."/>
            <person name="Quetier F."/>
            <person name="Saurin W."/>
            <person name="Scarpelli C."/>
            <person name="Wincker P."/>
            <person name="Lander E.S."/>
            <person name="Weissenbach J."/>
            <person name="Roest Crollius H."/>
        </authorList>
    </citation>
    <scope>NUCLEOTIDE SEQUENCE [LARGE SCALE GENOMIC DNA]</scope>
</reference>
<dbReference type="EMBL" id="CAAE01008816">
    <property type="protein sequence ID" value="CAF91550.1"/>
    <property type="molecule type" value="Genomic_DNA"/>
</dbReference>
<evidence type="ECO:0000256" key="1">
    <source>
        <dbReference type="SAM" id="MobiDB-lite"/>
    </source>
</evidence>
<dbReference type="PANTHER" id="PTHR48068">
    <property type="entry name" value="TAF9 RNA POLYMERASE II, TATA BOX-BINDING PROTEIN (TBP)-ASSOCIATED FACTOR"/>
    <property type="match status" value="1"/>
</dbReference>
<dbReference type="GO" id="GO:0016251">
    <property type="term" value="F:RNA polymerase II general transcription initiation factor activity"/>
    <property type="evidence" value="ECO:0007669"/>
    <property type="project" value="TreeGrafter"/>
</dbReference>
<sequence length="103" mass="10816">QVRIQVLKDMGITEYEPRVISQMLGFTYISVGGSEAEEPDSPGPHQTAHRTPTSTGPLLLLLTAPGYRLKSTQKKVSSAAGRISVPRLSVGAVSSGPSTPTLG</sequence>
<dbReference type="GO" id="GO:0000124">
    <property type="term" value="C:SAGA complex"/>
    <property type="evidence" value="ECO:0007669"/>
    <property type="project" value="TreeGrafter"/>
</dbReference>
<protein>
    <submittedName>
        <fullName evidence="2">(spotted green pufferfish) hypothetical protein</fullName>
    </submittedName>
</protein>
<dbReference type="KEGG" id="tng:GSTEN00006370G001"/>
<organism evidence="2">
    <name type="scientific">Tetraodon nigroviridis</name>
    <name type="common">Spotted green pufferfish</name>
    <name type="synonym">Chelonodon nigroviridis</name>
    <dbReference type="NCBI Taxonomy" id="99883"/>
    <lineage>
        <taxon>Eukaryota</taxon>
        <taxon>Metazoa</taxon>
        <taxon>Chordata</taxon>
        <taxon>Craniata</taxon>
        <taxon>Vertebrata</taxon>
        <taxon>Euteleostomi</taxon>
        <taxon>Actinopterygii</taxon>
        <taxon>Neopterygii</taxon>
        <taxon>Teleostei</taxon>
        <taxon>Neoteleostei</taxon>
        <taxon>Acanthomorphata</taxon>
        <taxon>Eupercaria</taxon>
        <taxon>Tetraodontiformes</taxon>
        <taxon>Tetradontoidea</taxon>
        <taxon>Tetraodontidae</taxon>
        <taxon>Tetraodon</taxon>
    </lineage>
</organism>
<feature type="region of interest" description="Disordered" evidence="1">
    <location>
        <begin position="33"/>
        <end position="56"/>
    </location>
</feature>
<name>Q4T6D2_TETNG</name>
<comment type="caution">
    <text evidence="2">The sequence shown here is derived from an EMBL/GenBank/DDBJ whole genome shotgun (WGS) entry which is preliminary data.</text>
</comment>
<dbReference type="GO" id="GO:0003713">
    <property type="term" value="F:transcription coactivator activity"/>
    <property type="evidence" value="ECO:0007669"/>
    <property type="project" value="TreeGrafter"/>
</dbReference>
<dbReference type="GO" id="GO:0005669">
    <property type="term" value="C:transcription factor TFIID complex"/>
    <property type="evidence" value="ECO:0007669"/>
    <property type="project" value="TreeGrafter"/>
</dbReference>
<dbReference type="InterPro" id="IPR051431">
    <property type="entry name" value="TFIID_subunit_9"/>
</dbReference>
<dbReference type="OrthoDB" id="341924at2759"/>